<evidence type="ECO:0000256" key="2">
    <source>
        <dbReference type="ARBA" id="ARBA00023015"/>
    </source>
</evidence>
<reference evidence="8" key="2">
    <citation type="journal article" date="2023" name="IMA Fungus">
        <title>Comparative genomic study of the Penicillium genus elucidates a diverse pangenome and 15 lateral gene transfer events.</title>
        <authorList>
            <person name="Petersen C."/>
            <person name="Sorensen T."/>
            <person name="Nielsen M.R."/>
            <person name="Sondergaard T.E."/>
            <person name="Sorensen J.L."/>
            <person name="Fitzpatrick D.A."/>
            <person name="Frisvad J.C."/>
            <person name="Nielsen K.L."/>
        </authorList>
    </citation>
    <scope>NUCLEOTIDE SEQUENCE</scope>
    <source>
        <strain evidence="8">IBT 16849</strain>
    </source>
</reference>
<dbReference type="Proteomes" id="UP001150879">
    <property type="component" value="Unassembled WGS sequence"/>
</dbReference>
<keyword evidence="9" id="KW-1185">Reference proteome</keyword>
<dbReference type="SMART" id="SM00066">
    <property type="entry name" value="GAL4"/>
    <property type="match status" value="1"/>
</dbReference>
<feature type="compositionally biased region" description="Basic residues" evidence="6">
    <location>
        <begin position="1"/>
        <end position="12"/>
    </location>
</feature>
<dbReference type="Pfam" id="PF04082">
    <property type="entry name" value="Fungal_trans"/>
    <property type="match status" value="1"/>
</dbReference>
<evidence type="ECO:0000256" key="5">
    <source>
        <dbReference type="ARBA" id="ARBA00023242"/>
    </source>
</evidence>
<dbReference type="PANTHER" id="PTHR47654">
    <property type="entry name" value="ZN(II)2CYS6 TRANSCRIPTION FACTOR (EUROFUNG)-RELATED"/>
    <property type="match status" value="1"/>
</dbReference>
<dbReference type="Gene3D" id="4.10.240.10">
    <property type="entry name" value="Zn(2)-C6 fungal-type DNA-binding domain"/>
    <property type="match status" value="1"/>
</dbReference>
<reference evidence="8" key="1">
    <citation type="submission" date="2022-11" db="EMBL/GenBank/DDBJ databases">
        <authorList>
            <person name="Petersen C."/>
        </authorList>
    </citation>
    <scope>NUCLEOTIDE SEQUENCE</scope>
    <source>
        <strain evidence="8">IBT 16849</strain>
    </source>
</reference>
<gene>
    <name evidence="8" type="ORF">N7472_010721</name>
</gene>
<accession>A0A9W9J1M1</accession>
<dbReference type="PROSITE" id="PS50048">
    <property type="entry name" value="ZN2_CY6_FUNGAL_2"/>
    <property type="match status" value="1"/>
</dbReference>
<dbReference type="AlphaFoldDB" id="A0A9W9J1M1"/>
<evidence type="ECO:0000313" key="8">
    <source>
        <dbReference type="EMBL" id="KAJ5185881.1"/>
    </source>
</evidence>
<sequence>MLNKVRIPRLRRERPESDGRNRTVQACNTCRQRKMKCNGKKPICAQCHAQGLTACDYSEAKIVIERKQLELAQVKIGAYEDLLRKLSLRADASTAKQITSTLKDPYTTRSERQNSSSSASFSSIGSLDNIDTVGEDLNRSKESRATGYIGKDSEIAWMQQLELNATKQSGNWDSLENPSECRPLTEDSIGPMNYRLDYDHLSDPEVTNAFVLPPKALADHLLHIYRSNVDTSFPIIRWGLFMDQYRRLFSGSSINPGRKWLAVFNMVLAISKKFCRVSKQDLRGYTDDDVFFARAKSLNISDTVLYGYEDLQQVQVETLMALYFLTVSRVNRRGGMIGIATRSGIALGLNIRRTNNTLDLEANEARKRLWWSIFYLEHLLSVMTGRVSCLGDGSCSAPPPLLFGNSNYRLSDVGRMGYGQLAQTGDVQWTIFQRDEQIEAQHTCLKSMEPSASLYFFYLIDLTLITHAIINREHSTSIFQDGWIQIESRIEVYSQKLDQWVSSLHASLAFEDKDGDQLLRSISYYQVSLALHYYSARVILNRHCLTRPEIVGNNGIRIPRSRFHNNTSSAFILASLALIAVLPDQPDTGWAYNVAPWWGFLHFLMQATIASLLHLSVLSVPARAEANGGAPKSVEMPEVVLTATKKALHWLYCLGRSDTAARRAFLLCNSCIRRIAPSKGLDLSDIPSTIDLSQTPSTAHHPLQWGIPRETSNSTLQQDQGSDNHQAPNLTASQAFSNNKGSEDILFQESEEAQTSRDSLRSLSAVLDTDIAFSEWISHPTAPNFQDLLLLMMGPNV</sequence>
<evidence type="ECO:0000256" key="1">
    <source>
        <dbReference type="ARBA" id="ARBA00022723"/>
    </source>
</evidence>
<evidence type="ECO:0000256" key="4">
    <source>
        <dbReference type="ARBA" id="ARBA00023163"/>
    </source>
</evidence>
<dbReference type="InterPro" id="IPR036864">
    <property type="entry name" value="Zn2-C6_fun-type_DNA-bd_sf"/>
</dbReference>
<keyword evidence="5" id="KW-0539">Nucleus</keyword>
<dbReference type="CDD" id="cd12148">
    <property type="entry name" value="fungal_TF_MHR"/>
    <property type="match status" value="1"/>
</dbReference>
<evidence type="ECO:0000259" key="7">
    <source>
        <dbReference type="PROSITE" id="PS50048"/>
    </source>
</evidence>
<dbReference type="SUPFAM" id="SSF57701">
    <property type="entry name" value="Zn2/Cys6 DNA-binding domain"/>
    <property type="match status" value="1"/>
</dbReference>
<dbReference type="SMART" id="SM00906">
    <property type="entry name" value="Fungal_trans"/>
    <property type="match status" value="1"/>
</dbReference>
<name>A0A9W9J1M1_9EURO</name>
<dbReference type="GO" id="GO:0006351">
    <property type="term" value="P:DNA-templated transcription"/>
    <property type="evidence" value="ECO:0007669"/>
    <property type="project" value="InterPro"/>
</dbReference>
<dbReference type="PROSITE" id="PS00463">
    <property type="entry name" value="ZN2_CY6_FUNGAL_1"/>
    <property type="match status" value="1"/>
</dbReference>
<evidence type="ECO:0000256" key="6">
    <source>
        <dbReference type="SAM" id="MobiDB-lite"/>
    </source>
</evidence>
<dbReference type="EMBL" id="JAPQKP010000006">
    <property type="protein sequence ID" value="KAJ5185881.1"/>
    <property type="molecule type" value="Genomic_DNA"/>
</dbReference>
<feature type="domain" description="Zn(2)-C6 fungal-type" evidence="7">
    <location>
        <begin position="26"/>
        <end position="57"/>
    </location>
</feature>
<keyword evidence="4" id="KW-0804">Transcription</keyword>
<dbReference type="GO" id="GO:0003677">
    <property type="term" value="F:DNA binding"/>
    <property type="evidence" value="ECO:0007669"/>
    <property type="project" value="UniProtKB-KW"/>
</dbReference>
<evidence type="ECO:0000313" key="9">
    <source>
        <dbReference type="Proteomes" id="UP001150879"/>
    </source>
</evidence>
<feature type="compositionally biased region" description="Low complexity" evidence="6">
    <location>
        <begin position="113"/>
        <end position="123"/>
    </location>
</feature>
<keyword evidence="3" id="KW-0238">DNA-binding</keyword>
<proteinExistence type="predicted"/>
<dbReference type="InterPro" id="IPR001138">
    <property type="entry name" value="Zn2Cys6_DnaBD"/>
</dbReference>
<keyword evidence="1" id="KW-0479">Metal-binding</keyword>
<comment type="caution">
    <text evidence="8">The sequence shown here is derived from an EMBL/GenBank/DDBJ whole genome shotgun (WGS) entry which is preliminary data.</text>
</comment>
<dbReference type="PANTHER" id="PTHR47654:SF3">
    <property type="entry name" value="ZN(II)2CYS6 TRANSCRIPTION FACTOR (EUROFUNG)"/>
    <property type="match status" value="1"/>
</dbReference>
<protein>
    <submittedName>
        <fullName evidence="8">Transcriptional regulator family: Fungal Specific TF</fullName>
    </submittedName>
</protein>
<dbReference type="InterPro" id="IPR007219">
    <property type="entry name" value="XnlR_reg_dom"/>
</dbReference>
<dbReference type="GO" id="GO:0000981">
    <property type="term" value="F:DNA-binding transcription factor activity, RNA polymerase II-specific"/>
    <property type="evidence" value="ECO:0007669"/>
    <property type="project" value="InterPro"/>
</dbReference>
<dbReference type="Pfam" id="PF00172">
    <property type="entry name" value="Zn_clus"/>
    <property type="match status" value="1"/>
</dbReference>
<dbReference type="InterPro" id="IPR053230">
    <property type="entry name" value="Trans_reg_galc"/>
</dbReference>
<feature type="region of interest" description="Disordered" evidence="6">
    <location>
        <begin position="103"/>
        <end position="123"/>
    </location>
</feature>
<feature type="compositionally biased region" description="Polar residues" evidence="6">
    <location>
        <begin position="710"/>
        <end position="730"/>
    </location>
</feature>
<keyword evidence="2" id="KW-0805">Transcription regulation</keyword>
<feature type="region of interest" description="Disordered" evidence="6">
    <location>
        <begin position="1"/>
        <end position="20"/>
    </location>
</feature>
<feature type="region of interest" description="Disordered" evidence="6">
    <location>
        <begin position="692"/>
        <end position="730"/>
    </location>
</feature>
<organism evidence="8 9">
    <name type="scientific">Penicillium cf. griseofulvum</name>
    <dbReference type="NCBI Taxonomy" id="2972120"/>
    <lineage>
        <taxon>Eukaryota</taxon>
        <taxon>Fungi</taxon>
        <taxon>Dikarya</taxon>
        <taxon>Ascomycota</taxon>
        <taxon>Pezizomycotina</taxon>
        <taxon>Eurotiomycetes</taxon>
        <taxon>Eurotiomycetidae</taxon>
        <taxon>Eurotiales</taxon>
        <taxon>Aspergillaceae</taxon>
        <taxon>Penicillium</taxon>
    </lineage>
</organism>
<dbReference type="CDD" id="cd00067">
    <property type="entry name" value="GAL4"/>
    <property type="match status" value="1"/>
</dbReference>
<evidence type="ECO:0000256" key="3">
    <source>
        <dbReference type="ARBA" id="ARBA00023125"/>
    </source>
</evidence>
<dbReference type="GO" id="GO:0008270">
    <property type="term" value="F:zinc ion binding"/>
    <property type="evidence" value="ECO:0007669"/>
    <property type="project" value="InterPro"/>
</dbReference>